<comment type="similarity">
    <text evidence="2 10 11">Belongs to the universal ribosomal protein uL22 family.</text>
</comment>
<reference evidence="14" key="2">
    <citation type="journal article" date="2021" name="PeerJ">
        <title>Extensive microbial diversity within the chicken gut microbiome revealed by metagenomics and culture.</title>
        <authorList>
            <person name="Gilroy R."/>
            <person name="Ravi A."/>
            <person name="Getino M."/>
            <person name="Pursley I."/>
            <person name="Horton D.L."/>
            <person name="Alikhan N.F."/>
            <person name="Baker D."/>
            <person name="Gharbi K."/>
            <person name="Hall N."/>
            <person name="Watson M."/>
            <person name="Adriaenssens E.M."/>
            <person name="Foster-Nyarko E."/>
            <person name="Jarju S."/>
            <person name="Secka A."/>
            <person name="Antonio M."/>
            <person name="Oren A."/>
            <person name="Chaudhuri R.R."/>
            <person name="La Ragione R."/>
            <person name="Hildebrand F."/>
            <person name="Pallen M.J."/>
        </authorList>
    </citation>
    <scope>NUCLEOTIDE SEQUENCE</scope>
    <source>
        <strain evidence="14">ChiBcolR7-354</strain>
    </source>
</reference>
<evidence type="ECO:0000256" key="9">
    <source>
        <dbReference type="ARBA" id="ARBA00035207"/>
    </source>
</evidence>
<dbReference type="Gene3D" id="3.90.470.10">
    <property type="entry name" value="Ribosomal protein L22/L17"/>
    <property type="match status" value="1"/>
</dbReference>
<comment type="subunit">
    <text evidence="3 10 12">Part of the 50S ribosomal subunit.</text>
</comment>
<evidence type="ECO:0000256" key="10">
    <source>
        <dbReference type="HAMAP-Rule" id="MF_01331"/>
    </source>
</evidence>
<evidence type="ECO:0000256" key="3">
    <source>
        <dbReference type="ARBA" id="ARBA00011838"/>
    </source>
</evidence>
<dbReference type="CDD" id="cd00336">
    <property type="entry name" value="Ribosomal_L22"/>
    <property type="match status" value="1"/>
</dbReference>
<comment type="function">
    <text evidence="8">This protein binds specifically to 23S rRNA; its binding is stimulated by other ribosomal proteins, e.g. L4, L17, and L20. It is important during the early stages of 50S assembly. It makes multiple contacts with different domains of the 23S rRNA in the assembled 50S subunit and ribosome.</text>
</comment>
<evidence type="ECO:0000256" key="4">
    <source>
        <dbReference type="ARBA" id="ARBA00022730"/>
    </source>
</evidence>
<dbReference type="HAMAP" id="MF_01331_B">
    <property type="entry name" value="Ribosomal_uL22_B"/>
    <property type="match status" value="1"/>
</dbReference>
<dbReference type="PANTHER" id="PTHR13501:SF8">
    <property type="entry name" value="LARGE RIBOSOMAL SUBUNIT PROTEIN UL22M"/>
    <property type="match status" value="1"/>
</dbReference>
<dbReference type="Proteomes" id="UP000824262">
    <property type="component" value="Unassembled WGS sequence"/>
</dbReference>
<evidence type="ECO:0000256" key="5">
    <source>
        <dbReference type="ARBA" id="ARBA00022884"/>
    </source>
</evidence>
<dbReference type="PROSITE" id="PS00464">
    <property type="entry name" value="RIBOSOMAL_L22"/>
    <property type="match status" value="1"/>
</dbReference>
<dbReference type="GO" id="GO:0006412">
    <property type="term" value="P:translation"/>
    <property type="evidence" value="ECO:0007669"/>
    <property type="project" value="UniProtKB-UniRule"/>
</dbReference>
<evidence type="ECO:0000256" key="13">
    <source>
        <dbReference type="RuleBase" id="RU004008"/>
    </source>
</evidence>
<comment type="function">
    <text evidence="10 13">This protein binds specifically to 23S rRNA; its binding is stimulated by other ribosomal proteins, e.g., L4, L17, and L20. It is important during the early stages of 50S assembly. It makes multiple contacts with different domains of the 23S rRNA in the assembled 50S subunit and ribosome.</text>
</comment>
<dbReference type="SUPFAM" id="SSF54843">
    <property type="entry name" value="Ribosomal protein L22"/>
    <property type="match status" value="1"/>
</dbReference>
<comment type="function">
    <text evidence="1 10">The globular domain of the protein is located near the polypeptide exit tunnel on the outside of the subunit, while an extended beta-hairpin is found that lines the wall of the exit tunnel in the center of the 70S ribosome.</text>
</comment>
<dbReference type="NCBIfam" id="TIGR01044">
    <property type="entry name" value="rplV_bact"/>
    <property type="match status" value="1"/>
</dbReference>
<keyword evidence="6 10" id="KW-0689">Ribosomal protein</keyword>
<evidence type="ECO:0000256" key="6">
    <source>
        <dbReference type="ARBA" id="ARBA00022980"/>
    </source>
</evidence>
<reference evidence="14" key="1">
    <citation type="submission" date="2020-10" db="EMBL/GenBank/DDBJ databases">
        <authorList>
            <person name="Gilroy R."/>
        </authorList>
    </citation>
    <scope>NUCLEOTIDE SEQUENCE</scope>
    <source>
        <strain evidence="14">ChiBcolR7-354</strain>
    </source>
</reference>
<dbReference type="EMBL" id="DVGA01000048">
    <property type="protein sequence ID" value="HIQ78590.1"/>
    <property type="molecule type" value="Genomic_DNA"/>
</dbReference>
<proteinExistence type="inferred from homology"/>
<keyword evidence="5 10" id="KW-0694">RNA-binding</keyword>
<dbReference type="GO" id="GO:0003735">
    <property type="term" value="F:structural constituent of ribosome"/>
    <property type="evidence" value="ECO:0007669"/>
    <property type="project" value="InterPro"/>
</dbReference>
<gene>
    <name evidence="10 14" type="primary">rplV</name>
    <name evidence="14" type="ORF">IAB77_04960</name>
</gene>
<dbReference type="PANTHER" id="PTHR13501">
    <property type="entry name" value="CHLOROPLAST 50S RIBOSOMAL PROTEIN L22-RELATED"/>
    <property type="match status" value="1"/>
</dbReference>
<dbReference type="InterPro" id="IPR047867">
    <property type="entry name" value="Ribosomal_uL22_bac/org-type"/>
</dbReference>
<dbReference type="Pfam" id="PF00237">
    <property type="entry name" value="Ribosomal_L22"/>
    <property type="match status" value="1"/>
</dbReference>
<organism evidence="14 15">
    <name type="scientific">Candidatus Scatomorpha intestinavium</name>
    <dbReference type="NCBI Taxonomy" id="2840922"/>
    <lineage>
        <taxon>Bacteria</taxon>
        <taxon>Bacillati</taxon>
        <taxon>Bacillota</taxon>
        <taxon>Clostridia</taxon>
        <taxon>Eubacteriales</taxon>
        <taxon>Candidatus Scatomorpha</taxon>
    </lineage>
</organism>
<comment type="caution">
    <text evidence="14">The sequence shown here is derived from an EMBL/GenBank/DDBJ whole genome shotgun (WGS) entry which is preliminary data.</text>
</comment>
<dbReference type="InterPro" id="IPR036394">
    <property type="entry name" value="Ribosomal_uL22_sf"/>
</dbReference>
<evidence type="ECO:0000313" key="15">
    <source>
        <dbReference type="Proteomes" id="UP000824262"/>
    </source>
</evidence>
<evidence type="ECO:0000256" key="7">
    <source>
        <dbReference type="ARBA" id="ARBA00023274"/>
    </source>
</evidence>
<evidence type="ECO:0000256" key="8">
    <source>
        <dbReference type="ARBA" id="ARBA00025084"/>
    </source>
</evidence>
<evidence type="ECO:0000256" key="1">
    <source>
        <dbReference type="ARBA" id="ARBA00003478"/>
    </source>
</evidence>
<evidence type="ECO:0000313" key="14">
    <source>
        <dbReference type="EMBL" id="HIQ78590.1"/>
    </source>
</evidence>
<name>A0A9D1CTN6_9FIRM</name>
<evidence type="ECO:0000256" key="11">
    <source>
        <dbReference type="RuleBase" id="RU004005"/>
    </source>
</evidence>
<evidence type="ECO:0000256" key="12">
    <source>
        <dbReference type="RuleBase" id="RU004006"/>
    </source>
</evidence>
<protein>
    <recommendedName>
        <fullName evidence="9 10">Large ribosomal subunit protein uL22</fullName>
    </recommendedName>
</protein>
<keyword evidence="4 10" id="KW-0699">rRNA-binding</keyword>
<accession>A0A9D1CTN6</accession>
<keyword evidence="7 10" id="KW-0687">Ribonucleoprotein</keyword>
<dbReference type="InterPro" id="IPR001063">
    <property type="entry name" value="Ribosomal_uL22"/>
</dbReference>
<dbReference type="GO" id="GO:0022625">
    <property type="term" value="C:cytosolic large ribosomal subunit"/>
    <property type="evidence" value="ECO:0007669"/>
    <property type="project" value="TreeGrafter"/>
</dbReference>
<dbReference type="GO" id="GO:0019843">
    <property type="term" value="F:rRNA binding"/>
    <property type="evidence" value="ECO:0007669"/>
    <property type="project" value="UniProtKB-UniRule"/>
</dbReference>
<dbReference type="InterPro" id="IPR005727">
    <property type="entry name" value="Ribosomal_uL22_bac/chlpt-type"/>
</dbReference>
<dbReference type="InterPro" id="IPR018260">
    <property type="entry name" value="Ribosomal_uL22_CS"/>
</dbReference>
<dbReference type="AlphaFoldDB" id="A0A9D1CTN6"/>
<sequence>MEELKTARAQAKFIRIAPRKVQIICDMIRGKDAAYAEALMANTPKAGCEHVIKVLKSAVANAENNYEMDPEKLYVQSCYVDAGPILKRGQPRAHGRMYRINKRTSHITVVVAEKE</sequence>
<evidence type="ECO:0000256" key="2">
    <source>
        <dbReference type="ARBA" id="ARBA00009451"/>
    </source>
</evidence>